<dbReference type="Proteomes" id="UP000193077">
    <property type="component" value="Unassembled WGS sequence"/>
</dbReference>
<dbReference type="EMBL" id="FWFO01000003">
    <property type="protein sequence ID" value="SLN60676.1"/>
    <property type="molecule type" value="Genomic_DNA"/>
</dbReference>
<accession>A0A1Y5TCL2</accession>
<sequence>MIRRCMHRVMRSFIIHMSSSTARRANADTLVKHLPNAELSEAVNGRDPAQIADIHCHPGNLFKPSYPFALRPAEIGVFQSHRRIWRKMVEENIDLAIITEDDLAIDPGRFARTLDLLQDHATVDSYVRLPVKQRETAVQVVAEKDDLRLILPKIIGLQCICQVVGREAARRLLGVTDQIDRPVDTLLQMHWVTKQPVHTVLGTGNREVAAQIGGSTIQTKIRPSGKLGREWKRGVYRAQLALRPQKP</sequence>
<organism evidence="2 3">
    <name type="scientific">Falsiruegeria litorea R37</name>
    <dbReference type="NCBI Taxonomy" id="1200284"/>
    <lineage>
        <taxon>Bacteria</taxon>
        <taxon>Pseudomonadati</taxon>
        <taxon>Pseudomonadota</taxon>
        <taxon>Alphaproteobacteria</taxon>
        <taxon>Rhodobacterales</taxon>
        <taxon>Roseobacteraceae</taxon>
        <taxon>Falsiruegeria</taxon>
    </lineage>
</organism>
<keyword evidence="2" id="KW-0808">Transferase</keyword>
<dbReference type="AlphaFoldDB" id="A0A1Y5TCL2"/>
<name>A0A1Y5TCL2_9RHOB</name>
<evidence type="ECO:0000313" key="3">
    <source>
        <dbReference type="Proteomes" id="UP000193077"/>
    </source>
</evidence>
<dbReference type="InterPro" id="IPR002654">
    <property type="entry name" value="Glyco_trans_25"/>
</dbReference>
<reference evidence="2 3" key="1">
    <citation type="submission" date="2017-03" db="EMBL/GenBank/DDBJ databases">
        <authorList>
            <person name="Afonso C.L."/>
            <person name="Miller P.J."/>
            <person name="Scott M.A."/>
            <person name="Spackman E."/>
            <person name="Goraichik I."/>
            <person name="Dimitrov K.M."/>
            <person name="Suarez D.L."/>
            <person name="Swayne D.E."/>
        </authorList>
    </citation>
    <scope>NUCLEOTIDE SEQUENCE [LARGE SCALE GENOMIC DNA]</scope>
    <source>
        <strain evidence="2 3">CECT 7639</strain>
    </source>
</reference>
<evidence type="ECO:0000313" key="2">
    <source>
        <dbReference type="EMBL" id="SLN60676.1"/>
    </source>
</evidence>
<keyword evidence="3" id="KW-1185">Reference proteome</keyword>
<protein>
    <submittedName>
        <fullName evidence="2">Glycosyltransferase family 25 (LPS biosynthesis protein)</fullName>
    </submittedName>
</protein>
<proteinExistence type="predicted"/>
<gene>
    <name evidence="2" type="ORF">TRL7639_03349</name>
</gene>
<dbReference type="CDD" id="cd06532">
    <property type="entry name" value="Glyco_transf_25"/>
    <property type="match status" value="1"/>
</dbReference>
<dbReference type="GO" id="GO:0016740">
    <property type="term" value="F:transferase activity"/>
    <property type="evidence" value="ECO:0007669"/>
    <property type="project" value="UniProtKB-KW"/>
</dbReference>
<feature type="domain" description="Glycosyl transferase family 25" evidence="1">
    <location>
        <begin position="12"/>
        <end position="129"/>
    </location>
</feature>
<evidence type="ECO:0000259" key="1">
    <source>
        <dbReference type="Pfam" id="PF01755"/>
    </source>
</evidence>
<dbReference type="Pfam" id="PF01755">
    <property type="entry name" value="Glyco_transf_25"/>
    <property type="match status" value="1"/>
</dbReference>